<proteinExistence type="predicted"/>
<keyword evidence="1" id="KW-0812">Transmembrane</keyword>
<sequence length="465" mass="49411">MAPVRSPRSLTPRHLVAALLLALGALLLRAPFVLAAAGGGSSSFGGGGGGGGFGGGGGGGGFGGGGSGTGSGGSPLLVGVIFLVVIVFFVIAAISAAMKVRRYRKRREAHVKRVHLAAAVAADDDPMFEPDAVRESAERMFHSAQEAWDGRDYAALERLLVPDLMVEWRRRLEDFRGKGWHNRVEVLGIDSIEYLGLTNREGHHEDRVTVRICARLRDYVVQRNGQILHRNEEGDDTVSLTEFWTLAKHPGGEGWIIATIETDAEGQHVLDAEIVASPWSDERRMSDASLLEVAALDKLPEGVSTAEVADLDYAGEARTAALDLSLVDGRWAPDVLEASVRRAVGAWAEAVDGADTSLLDVASPEAAQALLHPGDSSGRTRLVIRGPVVRQLTITALNPAAEPPTMTVAIEVHGRRYIEDRDTAAVLAGSKQTATTTTERWTLALAGPDDRPWQVVDAAAGNVTA</sequence>
<dbReference type="SUPFAM" id="SSF54427">
    <property type="entry name" value="NTF2-like"/>
    <property type="match status" value="1"/>
</dbReference>
<keyword evidence="1" id="KW-0472">Membrane</keyword>
<dbReference type="Proteomes" id="UP001284601">
    <property type="component" value="Unassembled WGS sequence"/>
</dbReference>
<evidence type="ECO:0000256" key="1">
    <source>
        <dbReference type="SAM" id="Phobius"/>
    </source>
</evidence>
<dbReference type="RefSeq" id="WP_318597988.1">
    <property type="nucleotide sequence ID" value="NZ_JAWSTH010000037.1"/>
</dbReference>
<feature type="transmembrane region" description="Helical" evidence="1">
    <location>
        <begin position="76"/>
        <end position="97"/>
    </location>
</feature>
<reference evidence="4" key="1">
    <citation type="submission" date="2023-07" db="EMBL/GenBank/DDBJ databases">
        <title>Conexibacter stalactiti sp. nov., isolated from stalactites in a lava cave and emended description of the genus Conexibacter.</title>
        <authorList>
            <person name="Lee S.D."/>
        </authorList>
    </citation>
    <scope>NUCLEOTIDE SEQUENCE [LARGE SCALE GENOMIC DNA]</scope>
    <source>
        <strain evidence="4">KCTC 39840</strain>
    </source>
</reference>
<dbReference type="Pfam" id="PF04280">
    <property type="entry name" value="Tim44"/>
    <property type="match status" value="1"/>
</dbReference>
<gene>
    <name evidence="3" type="ORF">R7226_14990</name>
</gene>
<dbReference type="Gene3D" id="3.10.450.240">
    <property type="match status" value="1"/>
</dbReference>
<keyword evidence="1" id="KW-1133">Transmembrane helix</keyword>
<organism evidence="3 4">
    <name type="scientific">Conexibacter stalactiti</name>
    <dbReference type="NCBI Taxonomy" id="1940611"/>
    <lineage>
        <taxon>Bacteria</taxon>
        <taxon>Bacillati</taxon>
        <taxon>Actinomycetota</taxon>
        <taxon>Thermoleophilia</taxon>
        <taxon>Solirubrobacterales</taxon>
        <taxon>Conexibacteraceae</taxon>
        <taxon>Conexibacter</taxon>
    </lineage>
</organism>
<protein>
    <submittedName>
        <fullName evidence="3">Tim44-like domain-containing protein</fullName>
    </submittedName>
</protein>
<evidence type="ECO:0000313" key="4">
    <source>
        <dbReference type="Proteomes" id="UP001284601"/>
    </source>
</evidence>
<keyword evidence="4" id="KW-1185">Reference proteome</keyword>
<accession>A0ABU4HUD9</accession>
<evidence type="ECO:0000313" key="3">
    <source>
        <dbReference type="EMBL" id="MDW5595654.1"/>
    </source>
</evidence>
<feature type="domain" description="Tim44-like" evidence="2">
    <location>
        <begin position="114"/>
        <end position="262"/>
    </location>
</feature>
<evidence type="ECO:0000259" key="2">
    <source>
        <dbReference type="SMART" id="SM00978"/>
    </source>
</evidence>
<comment type="caution">
    <text evidence="3">The sequence shown here is derived from an EMBL/GenBank/DDBJ whole genome shotgun (WGS) entry which is preliminary data.</text>
</comment>
<dbReference type="SMART" id="SM00978">
    <property type="entry name" value="Tim44"/>
    <property type="match status" value="1"/>
</dbReference>
<dbReference type="EMBL" id="JAWSTH010000037">
    <property type="protein sequence ID" value="MDW5595654.1"/>
    <property type="molecule type" value="Genomic_DNA"/>
</dbReference>
<dbReference type="InterPro" id="IPR032710">
    <property type="entry name" value="NTF2-like_dom_sf"/>
</dbReference>
<name>A0ABU4HUD9_9ACTN</name>
<dbReference type="InterPro" id="IPR007379">
    <property type="entry name" value="Tim44-like_dom"/>
</dbReference>